<gene>
    <name evidence="2" type="ORF">AUQ44_01080</name>
</gene>
<sequence length="153" mass="17506">MVNEIWAELASLKFWVLVVFTNFAINLLSPHIKSVFDKFFRKCSYIFNKRKVENNQRENLLLSELVASEELRQIHRAEALFSRVRSVWFASLGIGMFVLASSATIVEVNTNKPLIIGAFIFGTTAFSLSVRCINISAKQFYNANKAYKLSRKC</sequence>
<name>A0A151JFP8_9VIBR</name>
<feature type="transmembrane region" description="Helical" evidence="1">
    <location>
        <begin position="86"/>
        <end position="108"/>
    </location>
</feature>
<evidence type="ECO:0000313" key="2">
    <source>
        <dbReference type="EMBL" id="KYN24548.1"/>
    </source>
</evidence>
<protein>
    <submittedName>
        <fullName evidence="2">Uncharacterized protein</fullName>
    </submittedName>
</protein>
<evidence type="ECO:0000256" key="1">
    <source>
        <dbReference type="SAM" id="Phobius"/>
    </source>
</evidence>
<keyword evidence="1" id="KW-0812">Transmembrane</keyword>
<proteinExistence type="predicted"/>
<evidence type="ECO:0000313" key="3">
    <source>
        <dbReference type="Proteomes" id="UP000075349"/>
    </source>
</evidence>
<organism evidence="2 3">
    <name type="scientific">Vibrio cidicii</name>
    <dbReference type="NCBI Taxonomy" id="1763883"/>
    <lineage>
        <taxon>Bacteria</taxon>
        <taxon>Pseudomonadati</taxon>
        <taxon>Pseudomonadota</taxon>
        <taxon>Gammaproteobacteria</taxon>
        <taxon>Vibrionales</taxon>
        <taxon>Vibrionaceae</taxon>
        <taxon>Vibrio</taxon>
    </lineage>
</organism>
<keyword evidence="1" id="KW-0472">Membrane</keyword>
<dbReference type="AlphaFoldDB" id="A0A151JFP8"/>
<reference evidence="3" key="1">
    <citation type="submission" date="2015-12" db="EMBL/GenBank/DDBJ databases">
        <authorList>
            <person name="Tarr C.L."/>
            <person name="Gladney L.M."/>
        </authorList>
    </citation>
    <scope>NUCLEOTIDE SEQUENCE [LARGE SCALE GENOMIC DNA]</scope>
    <source>
        <strain evidence="3">2756-81</strain>
    </source>
</reference>
<feature type="transmembrane region" description="Helical" evidence="1">
    <location>
        <begin position="12"/>
        <end position="32"/>
    </location>
</feature>
<comment type="caution">
    <text evidence="2">The sequence shown here is derived from an EMBL/GenBank/DDBJ whole genome shotgun (WGS) entry which is preliminary data.</text>
</comment>
<dbReference type="EMBL" id="LOMK01000001">
    <property type="protein sequence ID" value="KYN24548.1"/>
    <property type="molecule type" value="Genomic_DNA"/>
</dbReference>
<accession>A0A151JFP8</accession>
<keyword evidence="1" id="KW-1133">Transmembrane helix</keyword>
<feature type="transmembrane region" description="Helical" evidence="1">
    <location>
        <begin position="114"/>
        <end position="133"/>
    </location>
</feature>
<dbReference type="Proteomes" id="UP000075349">
    <property type="component" value="Unassembled WGS sequence"/>
</dbReference>